<keyword evidence="2" id="KW-1185">Reference proteome</keyword>
<reference evidence="1 2" key="1">
    <citation type="submission" date="2021-06" db="EMBL/GenBank/DDBJ databases">
        <authorList>
            <person name="Kallberg Y."/>
            <person name="Tangrot J."/>
            <person name="Rosling A."/>
        </authorList>
    </citation>
    <scope>NUCLEOTIDE SEQUENCE [LARGE SCALE GENOMIC DNA]</scope>
    <source>
        <strain evidence="1 2">120-4 pot B 10/14</strain>
    </source>
</reference>
<evidence type="ECO:0000313" key="2">
    <source>
        <dbReference type="Proteomes" id="UP000789901"/>
    </source>
</evidence>
<accession>A0ABN7WPJ8</accession>
<gene>
    <name evidence="1" type="ORF">GMARGA_LOCUS33554</name>
</gene>
<dbReference type="Proteomes" id="UP000789901">
    <property type="component" value="Unassembled WGS sequence"/>
</dbReference>
<sequence>MDITKNSHKELLIVEEKILLEKKLKNGKTLSVGDSMKADHFLLNKKRNIDDFDGSSTKKKMDNKIRIAEMTLNESKMEVLSEKNLEKAENKAALLYAKCEYLDYGVEDTKEMISLFNKKEKFFKDRTDKSIELLLEEILVTKTNLNIESKDKIVIDSGYNNIKLDLQTRLTLWNLLASSRLAKIKYCFSYFGKIIATE</sequence>
<organism evidence="1 2">
    <name type="scientific">Gigaspora margarita</name>
    <dbReference type="NCBI Taxonomy" id="4874"/>
    <lineage>
        <taxon>Eukaryota</taxon>
        <taxon>Fungi</taxon>
        <taxon>Fungi incertae sedis</taxon>
        <taxon>Mucoromycota</taxon>
        <taxon>Glomeromycotina</taxon>
        <taxon>Glomeromycetes</taxon>
        <taxon>Diversisporales</taxon>
        <taxon>Gigasporaceae</taxon>
        <taxon>Gigaspora</taxon>
    </lineage>
</organism>
<protein>
    <submittedName>
        <fullName evidence="1">15634_t:CDS:1</fullName>
    </submittedName>
</protein>
<name>A0ABN7WPJ8_GIGMA</name>
<evidence type="ECO:0000313" key="1">
    <source>
        <dbReference type="EMBL" id="CAG8837559.1"/>
    </source>
</evidence>
<proteinExistence type="predicted"/>
<dbReference type="EMBL" id="CAJVQB010056146">
    <property type="protein sequence ID" value="CAG8837559.1"/>
    <property type="molecule type" value="Genomic_DNA"/>
</dbReference>
<comment type="caution">
    <text evidence="1">The sequence shown here is derived from an EMBL/GenBank/DDBJ whole genome shotgun (WGS) entry which is preliminary data.</text>
</comment>